<dbReference type="EnsemblPlants" id="Solyc10g054105.1.1">
    <property type="protein sequence ID" value="Solyc10g054105.1.1"/>
    <property type="gene ID" value="Solyc10g054105.1"/>
</dbReference>
<dbReference type="GO" id="GO:0010073">
    <property type="term" value="P:meristem maintenance"/>
    <property type="evidence" value="ECO:0007669"/>
    <property type="project" value="InterPro"/>
</dbReference>
<dbReference type="PANTHER" id="PTHR46033:SF8">
    <property type="entry name" value="PROTEIN MAINTENANCE OF MERISTEMS-LIKE"/>
    <property type="match status" value="1"/>
</dbReference>
<dbReference type="InterPro" id="IPR044824">
    <property type="entry name" value="MAIN-like"/>
</dbReference>
<dbReference type="PaxDb" id="4081-Solyc12g042820.1.1"/>
<dbReference type="Proteomes" id="UP000004994">
    <property type="component" value="Chromosome 10"/>
</dbReference>
<protein>
    <recommendedName>
        <fullName evidence="1">Aminotransferase-like plant mobile domain-containing protein</fullName>
    </recommendedName>
</protein>
<sequence>MHPSNVCIHPGPVEHDVLKIQAHHRSKGIWNGSIKDERWRPETHTFHMPTGKATITLQDVEILFGMIWAWEKIIPLQPLSKSLRTNQLEASTALARKWTRHRNHQNGHEL</sequence>
<dbReference type="PANTHER" id="PTHR46033">
    <property type="entry name" value="PROTEIN MAIN-LIKE 2"/>
    <property type="match status" value="1"/>
</dbReference>
<dbReference type="InParanoid" id="A0A3Q7IH33"/>
<reference evidence="2" key="1">
    <citation type="journal article" date="2012" name="Nature">
        <title>The tomato genome sequence provides insights into fleshy fruit evolution.</title>
        <authorList>
            <consortium name="Tomato Genome Consortium"/>
        </authorList>
    </citation>
    <scope>NUCLEOTIDE SEQUENCE [LARGE SCALE GENOMIC DNA]</scope>
    <source>
        <strain evidence="2">cv. Heinz 1706</strain>
    </source>
</reference>
<keyword evidence="3" id="KW-1185">Reference proteome</keyword>
<reference evidence="2" key="2">
    <citation type="submission" date="2019-01" db="UniProtKB">
        <authorList>
            <consortium name="EnsemblPlants"/>
        </authorList>
    </citation>
    <scope>IDENTIFICATION</scope>
    <source>
        <strain evidence="2">cv. Heinz 1706</strain>
    </source>
</reference>
<dbReference type="AlphaFoldDB" id="A0A3Q7IH33"/>
<evidence type="ECO:0000313" key="2">
    <source>
        <dbReference type="EnsemblPlants" id="Solyc10g054105.1.1"/>
    </source>
</evidence>
<evidence type="ECO:0000313" key="3">
    <source>
        <dbReference type="Proteomes" id="UP000004994"/>
    </source>
</evidence>
<feature type="domain" description="Aminotransferase-like plant mobile" evidence="1">
    <location>
        <begin position="37"/>
        <end position="66"/>
    </location>
</feature>
<evidence type="ECO:0000259" key="1">
    <source>
        <dbReference type="Pfam" id="PF10536"/>
    </source>
</evidence>
<organism evidence="2">
    <name type="scientific">Solanum lycopersicum</name>
    <name type="common">Tomato</name>
    <name type="synonym">Lycopersicon esculentum</name>
    <dbReference type="NCBI Taxonomy" id="4081"/>
    <lineage>
        <taxon>Eukaryota</taxon>
        <taxon>Viridiplantae</taxon>
        <taxon>Streptophyta</taxon>
        <taxon>Embryophyta</taxon>
        <taxon>Tracheophyta</taxon>
        <taxon>Spermatophyta</taxon>
        <taxon>Magnoliopsida</taxon>
        <taxon>eudicotyledons</taxon>
        <taxon>Gunneridae</taxon>
        <taxon>Pentapetalae</taxon>
        <taxon>asterids</taxon>
        <taxon>lamiids</taxon>
        <taxon>Solanales</taxon>
        <taxon>Solanaceae</taxon>
        <taxon>Solanoideae</taxon>
        <taxon>Solaneae</taxon>
        <taxon>Solanum</taxon>
        <taxon>Solanum subgen. Lycopersicon</taxon>
    </lineage>
</organism>
<dbReference type="Pfam" id="PF10536">
    <property type="entry name" value="PMD"/>
    <property type="match status" value="1"/>
</dbReference>
<name>A0A3Q7IH33_SOLLC</name>
<accession>A0A3Q7IH33</accession>
<dbReference type="InterPro" id="IPR019557">
    <property type="entry name" value="AminoTfrase-like_pln_mobile"/>
</dbReference>
<dbReference type="Gramene" id="Solyc10g054105.1.1">
    <property type="protein sequence ID" value="Solyc10g054105.1.1"/>
    <property type="gene ID" value="Solyc10g054105.1"/>
</dbReference>
<proteinExistence type="predicted"/>